<accession>A0A8I6RF74</accession>
<feature type="chain" id="PRO_5035225533" description="Peptidase C1A papain C-terminal domain-containing protein" evidence="8">
    <location>
        <begin position="22"/>
        <end position="339"/>
    </location>
</feature>
<evidence type="ECO:0000256" key="4">
    <source>
        <dbReference type="ARBA" id="ARBA00022801"/>
    </source>
</evidence>
<dbReference type="SMART" id="SM00645">
    <property type="entry name" value="Pept_C1"/>
    <property type="match status" value="1"/>
</dbReference>
<keyword evidence="11" id="KW-1185">Reference proteome</keyword>
<organism evidence="10 11">
    <name type="scientific">Cimex lectularius</name>
    <name type="common">Bed bug</name>
    <name type="synonym">Acanthia lectularia</name>
    <dbReference type="NCBI Taxonomy" id="79782"/>
    <lineage>
        <taxon>Eukaryota</taxon>
        <taxon>Metazoa</taxon>
        <taxon>Ecdysozoa</taxon>
        <taxon>Arthropoda</taxon>
        <taxon>Hexapoda</taxon>
        <taxon>Insecta</taxon>
        <taxon>Pterygota</taxon>
        <taxon>Neoptera</taxon>
        <taxon>Paraneoptera</taxon>
        <taxon>Hemiptera</taxon>
        <taxon>Heteroptera</taxon>
        <taxon>Panheteroptera</taxon>
        <taxon>Cimicomorpha</taxon>
        <taxon>Cimicidae</taxon>
        <taxon>Cimex</taxon>
    </lineage>
</organism>
<comment type="similarity">
    <text evidence="1">Belongs to the peptidase C1 family.</text>
</comment>
<evidence type="ECO:0000256" key="5">
    <source>
        <dbReference type="ARBA" id="ARBA00022807"/>
    </source>
</evidence>
<dbReference type="OMA" id="DEKIPYW"/>
<keyword evidence="7" id="KW-1015">Disulfide bond</keyword>
<keyword evidence="6" id="KW-0865">Zymogen</keyword>
<dbReference type="GO" id="GO:0006508">
    <property type="term" value="P:proteolysis"/>
    <property type="evidence" value="ECO:0007669"/>
    <property type="project" value="UniProtKB-KW"/>
</dbReference>
<sequence length="339" mass="37579">MMREMIQILVALSLLASSGLAVRVSQFDPYSDEFIDYINSLNSTWKAGRNFHPSINRDYIKQLMGVHPMSGLHTLPLLEEETGDNRPPIPNEFDARKKWTNCPTIFEIRDQGSCGSCWAIAAAEAMSDRHCVHSNGNESVRLSAENLLSCCSSCGFGCDGGFPTAAWHYWVRTGIVSGGSYGSNQGCQPYEIRPCEHHINGSLPPCTPGGKTPKCEKTCRKGYKLSYKDDLHRGRIAYSVRSDERSIQKELMTNGPVEAGITVFEDFLHYKTGVYRHVTGNALGGHAVRLLGWGEEGGTPYWLVANSWNTDWGDKGYIKFLRGENECNIESSISAGLPR</sequence>
<dbReference type="InterPro" id="IPR000668">
    <property type="entry name" value="Peptidase_C1A_C"/>
</dbReference>
<evidence type="ECO:0000256" key="8">
    <source>
        <dbReference type="SAM" id="SignalP"/>
    </source>
</evidence>
<keyword evidence="5" id="KW-0788">Thiol protease</keyword>
<dbReference type="Pfam" id="PF00112">
    <property type="entry name" value="Peptidase_C1"/>
    <property type="match status" value="1"/>
</dbReference>
<dbReference type="OrthoDB" id="640249at2759"/>
<dbReference type="SUPFAM" id="SSF54001">
    <property type="entry name" value="Cysteine proteinases"/>
    <property type="match status" value="1"/>
</dbReference>
<reference evidence="10" key="1">
    <citation type="submission" date="2022-01" db="UniProtKB">
        <authorList>
            <consortium name="EnsemblMetazoa"/>
        </authorList>
    </citation>
    <scope>IDENTIFICATION</scope>
</reference>
<evidence type="ECO:0000256" key="7">
    <source>
        <dbReference type="ARBA" id="ARBA00023157"/>
    </source>
</evidence>
<dbReference type="InterPro" id="IPR000169">
    <property type="entry name" value="Pept_cys_AS"/>
</dbReference>
<evidence type="ECO:0000313" key="11">
    <source>
        <dbReference type="Proteomes" id="UP000494040"/>
    </source>
</evidence>
<evidence type="ECO:0000313" key="10">
    <source>
        <dbReference type="EnsemblMetazoa" id="XP_014244820.1"/>
    </source>
</evidence>
<dbReference type="EnsemblMetazoa" id="XM_014389334.2">
    <property type="protein sequence ID" value="XP_014244820.1"/>
    <property type="gene ID" value="LOC106664002"/>
</dbReference>
<dbReference type="InterPro" id="IPR012599">
    <property type="entry name" value="Propeptide_C1A"/>
</dbReference>
<dbReference type="PROSITE" id="PS00139">
    <property type="entry name" value="THIOL_PROTEASE_CYS"/>
    <property type="match status" value="1"/>
</dbReference>
<dbReference type="InterPro" id="IPR025661">
    <property type="entry name" value="Pept_asp_AS"/>
</dbReference>
<evidence type="ECO:0000256" key="3">
    <source>
        <dbReference type="ARBA" id="ARBA00022729"/>
    </source>
</evidence>
<proteinExistence type="inferred from homology"/>
<protein>
    <recommendedName>
        <fullName evidence="9">Peptidase C1A papain C-terminal domain-containing protein</fullName>
    </recommendedName>
</protein>
<dbReference type="Gene3D" id="3.90.70.10">
    <property type="entry name" value="Cysteine proteinases"/>
    <property type="match status" value="1"/>
</dbReference>
<dbReference type="Pfam" id="PF08127">
    <property type="entry name" value="Propeptide_C1"/>
    <property type="match status" value="1"/>
</dbReference>
<feature type="domain" description="Peptidase C1A papain C-terminal" evidence="9">
    <location>
        <begin position="89"/>
        <end position="337"/>
    </location>
</feature>
<dbReference type="PROSITE" id="PS00639">
    <property type="entry name" value="THIOL_PROTEASE_HIS"/>
    <property type="match status" value="1"/>
</dbReference>
<name>A0A8I6RF74_CIMLE</name>
<dbReference type="FunFam" id="3.90.70.10:FF:000031">
    <property type="entry name" value="Cathepsin B"/>
    <property type="match status" value="1"/>
</dbReference>
<evidence type="ECO:0000256" key="1">
    <source>
        <dbReference type="ARBA" id="ARBA00008455"/>
    </source>
</evidence>
<dbReference type="InterPro" id="IPR038765">
    <property type="entry name" value="Papain-like_cys_pep_sf"/>
</dbReference>
<dbReference type="PROSITE" id="PS00640">
    <property type="entry name" value="THIOL_PROTEASE_ASN"/>
    <property type="match status" value="1"/>
</dbReference>
<dbReference type="CDD" id="cd02620">
    <property type="entry name" value="Peptidase_C1A_CathepsinB"/>
    <property type="match status" value="1"/>
</dbReference>
<dbReference type="GO" id="GO:0004197">
    <property type="term" value="F:cysteine-type endopeptidase activity"/>
    <property type="evidence" value="ECO:0007669"/>
    <property type="project" value="InterPro"/>
</dbReference>
<keyword evidence="2" id="KW-0645">Protease</keyword>
<dbReference type="PANTHER" id="PTHR12411">
    <property type="entry name" value="CYSTEINE PROTEASE FAMILY C1-RELATED"/>
    <property type="match status" value="1"/>
</dbReference>
<keyword evidence="4" id="KW-0378">Hydrolase</keyword>
<dbReference type="KEGG" id="clec:106664002"/>
<dbReference type="Proteomes" id="UP000494040">
    <property type="component" value="Unassembled WGS sequence"/>
</dbReference>
<evidence type="ECO:0000256" key="6">
    <source>
        <dbReference type="ARBA" id="ARBA00023145"/>
    </source>
</evidence>
<dbReference type="InterPro" id="IPR013128">
    <property type="entry name" value="Peptidase_C1A"/>
</dbReference>
<feature type="signal peptide" evidence="8">
    <location>
        <begin position="1"/>
        <end position="21"/>
    </location>
</feature>
<dbReference type="InterPro" id="IPR025660">
    <property type="entry name" value="Pept_his_AS"/>
</dbReference>
<evidence type="ECO:0000259" key="9">
    <source>
        <dbReference type="SMART" id="SM00645"/>
    </source>
</evidence>
<evidence type="ECO:0000256" key="2">
    <source>
        <dbReference type="ARBA" id="ARBA00022670"/>
    </source>
</evidence>
<dbReference type="PRINTS" id="PR00705">
    <property type="entry name" value="PAPAIN"/>
</dbReference>
<gene>
    <name evidence="10" type="primary">106664002</name>
</gene>
<dbReference type="AlphaFoldDB" id="A0A8I6RF74"/>
<keyword evidence="3 8" id="KW-0732">Signal</keyword>